<evidence type="ECO:0000256" key="1">
    <source>
        <dbReference type="SAM" id="MobiDB-lite"/>
    </source>
</evidence>
<proteinExistence type="predicted"/>
<dbReference type="AlphaFoldDB" id="A0A5D3CE16"/>
<sequence length="182" mass="20870">MQGIVRDRPFADIALTTSAKTSHDVISDYINSSWRTDDAINDGIATLTRFVEYQIFTVLKEFKGENHHHFKKFDDLEQARANPPPRLSNWKQSSMNKAAKGSSPTTTTAAPNCFYNENTSSLNSEVIQLTMWSYSRKHTLGVVSSFRRRLRMHIIKCWNSSYSLPRGFSTTLWGQDMRDHFG</sequence>
<reference evidence="2 3" key="1">
    <citation type="submission" date="2019-08" db="EMBL/GenBank/DDBJ databases">
        <title>Draft genome sequences of two oriental melons (Cucumis melo L. var makuwa).</title>
        <authorList>
            <person name="Kwon S.-Y."/>
        </authorList>
    </citation>
    <scope>NUCLEOTIDE SEQUENCE [LARGE SCALE GENOMIC DNA]</scope>
    <source>
        <strain evidence="3">cv. Chang Bougi</strain>
        <tissue evidence="2">Leaf</tissue>
    </source>
</reference>
<feature type="region of interest" description="Disordered" evidence="1">
    <location>
        <begin position="74"/>
        <end position="110"/>
    </location>
</feature>
<evidence type="ECO:0000313" key="2">
    <source>
        <dbReference type="EMBL" id="TYK09775.1"/>
    </source>
</evidence>
<protein>
    <submittedName>
        <fullName evidence="2">NBS-LRR type resistance protein</fullName>
    </submittedName>
</protein>
<evidence type="ECO:0000313" key="3">
    <source>
        <dbReference type="Proteomes" id="UP000321947"/>
    </source>
</evidence>
<dbReference type="Proteomes" id="UP000321947">
    <property type="component" value="Unassembled WGS sequence"/>
</dbReference>
<gene>
    <name evidence="2" type="ORF">E5676_scaffold127G00600</name>
</gene>
<dbReference type="EMBL" id="SSTD01011467">
    <property type="protein sequence ID" value="TYK09775.1"/>
    <property type="molecule type" value="Genomic_DNA"/>
</dbReference>
<feature type="compositionally biased region" description="Polar residues" evidence="1">
    <location>
        <begin position="89"/>
        <end position="110"/>
    </location>
</feature>
<comment type="caution">
    <text evidence="2">The sequence shown here is derived from an EMBL/GenBank/DDBJ whole genome shotgun (WGS) entry which is preliminary data.</text>
</comment>
<accession>A0A5D3CE16</accession>
<organism evidence="2 3">
    <name type="scientific">Cucumis melo var. makuwa</name>
    <name type="common">Oriental melon</name>
    <dbReference type="NCBI Taxonomy" id="1194695"/>
    <lineage>
        <taxon>Eukaryota</taxon>
        <taxon>Viridiplantae</taxon>
        <taxon>Streptophyta</taxon>
        <taxon>Embryophyta</taxon>
        <taxon>Tracheophyta</taxon>
        <taxon>Spermatophyta</taxon>
        <taxon>Magnoliopsida</taxon>
        <taxon>eudicotyledons</taxon>
        <taxon>Gunneridae</taxon>
        <taxon>Pentapetalae</taxon>
        <taxon>rosids</taxon>
        <taxon>fabids</taxon>
        <taxon>Cucurbitales</taxon>
        <taxon>Cucurbitaceae</taxon>
        <taxon>Benincaseae</taxon>
        <taxon>Cucumis</taxon>
    </lineage>
</organism>
<name>A0A5D3CE16_CUCMM</name>